<organism evidence="2 3">
    <name type="scientific">Chara braunii</name>
    <name type="common">Braun's stonewort</name>
    <dbReference type="NCBI Taxonomy" id="69332"/>
    <lineage>
        <taxon>Eukaryota</taxon>
        <taxon>Viridiplantae</taxon>
        <taxon>Streptophyta</taxon>
        <taxon>Charophyceae</taxon>
        <taxon>Charales</taxon>
        <taxon>Characeae</taxon>
        <taxon>Chara</taxon>
    </lineage>
</organism>
<evidence type="ECO:0000313" key="2">
    <source>
        <dbReference type="EMBL" id="GBG81165.1"/>
    </source>
</evidence>
<feature type="region of interest" description="Disordered" evidence="1">
    <location>
        <begin position="100"/>
        <end position="119"/>
    </location>
</feature>
<dbReference type="Proteomes" id="UP000265515">
    <property type="component" value="Unassembled WGS sequence"/>
</dbReference>
<accession>A0A388LFS3</accession>
<comment type="caution">
    <text evidence="2">The sequence shown here is derived from an EMBL/GenBank/DDBJ whole genome shotgun (WGS) entry which is preliminary data.</text>
</comment>
<keyword evidence="3" id="KW-1185">Reference proteome</keyword>
<dbReference type="EMBL" id="BFEA01000366">
    <property type="protein sequence ID" value="GBG81165.1"/>
    <property type="molecule type" value="Genomic_DNA"/>
</dbReference>
<dbReference type="AlphaFoldDB" id="A0A388LFS3"/>
<reference evidence="2 3" key="1">
    <citation type="journal article" date="2018" name="Cell">
        <title>The Chara Genome: Secondary Complexity and Implications for Plant Terrestrialization.</title>
        <authorList>
            <person name="Nishiyama T."/>
            <person name="Sakayama H."/>
            <person name="Vries J.D."/>
            <person name="Buschmann H."/>
            <person name="Saint-Marcoux D."/>
            <person name="Ullrich K.K."/>
            <person name="Haas F.B."/>
            <person name="Vanderstraeten L."/>
            <person name="Becker D."/>
            <person name="Lang D."/>
            <person name="Vosolsobe S."/>
            <person name="Rombauts S."/>
            <person name="Wilhelmsson P.K.I."/>
            <person name="Janitza P."/>
            <person name="Kern R."/>
            <person name="Heyl A."/>
            <person name="Rumpler F."/>
            <person name="Villalobos L.I.A.C."/>
            <person name="Clay J.M."/>
            <person name="Skokan R."/>
            <person name="Toyoda A."/>
            <person name="Suzuki Y."/>
            <person name="Kagoshima H."/>
            <person name="Schijlen E."/>
            <person name="Tajeshwar N."/>
            <person name="Catarino B."/>
            <person name="Hetherington A.J."/>
            <person name="Saltykova A."/>
            <person name="Bonnot C."/>
            <person name="Breuninger H."/>
            <person name="Symeonidi A."/>
            <person name="Radhakrishnan G.V."/>
            <person name="Van Nieuwerburgh F."/>
            <person name="Deforce D."/>
            <person name="Chang C."/>
            <person name="Karol K.G."/>
            <person name="Hedrich R."/>
            <person name="Ulvskov P."/>
            <person name="Glockner G."/>
            <person name="Delwiche C.F."/>
            <person name="Petrasek J."/>
            <person name="Van de Peer Y."/>
            <person name="Friml J."/>
            <person name="Beilby M."/>
            <person name="Dolan L."/>
            <person name="Kohara Y."/>
            <person name="Sugano S."/>
            <person name="Fujiyama A."/>
            <person name="Delaux P.-M."/>
            <person name="Quint M."/>
            <person name="TheiBen G."/>
            <person name="Hagemann M."/>
            <person name="Harholt J."/>
            <person name="Dunand C."/>
            <person name="Zachgo S."/>
            <person name="Langdale J."/>
            <person name="Maumus F."/>
            <person name="Straeten D.V.D."/>
            <person name="Gould S.B."/>
            <person name="Rensing S.A."/>
        </authorList>
    </citation>
    <scope>NUCLEOTIDE SEQUENCE [LARGE SCALE GENOMIC DNA]</scope>
    <source>
        <strain evidence="2 3">S276</strain>
    </source>
</reference>
<evidence type="ECO:0000313" key="3">
    <source>
        <dbReference type="Proteomes" id="UP000265515"/>
    </source>
</evidence>
<sequence>MGWVTEGALQGLVTVSVLGAFKRGGLIRIHPENVQNANARKLFEAAIWVGDSIVEKSVVAFGEAKRLVAKNAPDVAEMMKTATEKVKGVTSSAGSIAAKAVDAAPNVKPPRPSSKAPSS</sequence>
<protein>
    <submittedName>
        <fullName evidence="2">Uncharacterized protein</fullName>
    </submittedName>
</protein>
<dbReference type="Gramene" id="GBG81165">
    <property type="protein sequence ID" value="GBG81165"/>
    <property type="gene ID" value="CBR_g31841"/>
</dbReference>
<evidence type="ECO:0000256" key="1">
    <source>
        <dbReference type="SAM" id="MobiDB-lite"/>
    </source>
</evidence>
<proteinExistence type="predicted"/>
<gene>
    <name evidence="2" type="ORF">CBR_g31841</name>
</gene>
<name>A0A388LFS3_CHABU</name>
<dbReference type="OrthoDB" id="10555040at2759"/>